<dbReference type="GO" id="GO:0051377">
    <property type="term" value="F:mannose-ethanolamine phosphotransferase activity"/>
    <property type="evidence" value="ECO:0007669"/>
    <property type="project" value="TreeGrafter"/>
</dbReference>
<reference evidence="2" key="1">
    <citation type="submission" date="2021-02" db="EMBL/GenBank/DDBJ databases">
        <authorList>
            <person name="Nowell W R."/>
        </authorList>
    </citation>
    <scope>NUCLEOTIDE SEQUENCE</scope>
</reference>
<dbReference type="GO" id="GO:0005789">
    <property type="term" value="C:endoplasmic reticulum membrane"/>
    <property type="evidence" value="ECO:0007669"/>
    <property type="project" value="TreeGrafter"/>
</dbReference>
<gene>
    <name evidence="2" type="ORF">OKA104_LOCUS51656</name>
</gene>
<evidence type="ECO:0000313" key="2">
    <source>
        <dbReference type="EMBL" id="CAF4405813.1"/>
    </source>
</evidence>
<dbReference type="AlphaFoldDB" id="A0A820PFU1"/>
<protein>
    <submittedName>
        <fullName evidence="2">Uncharacterized protein</fullName>
    </submittedName>
</protein>
<evidence type="ECO:0000256" key="1">
    <source>
        <dbReference type="SAM" id="Phobius"/>
    </source>
</evidence>
<feature type="non-terminal residue" evidence="2">
    <location>
        <position position="1"/>
    </location>
</feature>
<feature type="transmembrane region" description="Helical" evidence="1">
    <location>
        <begin position="113"/>
        <end position="135"/>
    </location>
</feature>
<accession>A0A820PFU1</accession>
<keyword evidence="1" id="KW-1133">Transmembrane helix</keyword>
<comment type="caution">
    <text evidence="2">The sequence shown here is derived from an EMBL/GenBank/DDBJ whole genome shotgun (WGS) entry which is preliminary data.</text>
</comment>
<keyword evidence="1" id="KW-0472">Membrane</keyword>
<sequence length="157" mass="18205">QFCFVLFKPSHIDTLIYSILIFGNNKNNQSLPLLLSLLADYFFYATGHQPVLSLIRWTAAFPTINTPLHIYLSSIINSLFVRGVFVLIETFSGQILNIILIRKMIPKKYQGNLLKHVLIVDCFKLLTTSLSVFILRRHLMLWKIFSPRFLFQLVGFI</sequence>
<feature type="non-terminal residue" evidence="2">
    <location>
        <position position="157"/>
    </location>
</feature>
<dbReference type="PANTHER" id="PTHR23071:SF1">
    <property type="entry name" value="GPI ETHANOLAMINE PHOSPHATE TRANSFERASE 3"/>
    <property type="match status" value="1"/>
</dbReference>
<feature type="transmembrane region" description="Helical" evidence="1">
    <location>
        <begin position="79"/>
        <end position="101"/>
    </location>
</feature>
<name>A0A820PFU1_9BILA</name>
<dbReference type="InterPro" id="IPR039524">
    <property type="entry name" value="PIGO/GPI13"/>
</dbReference>
<organism evidence="2 3">
    <name type="scientific">Adineta steineri</name>
    <dbReference type="NCBI Taxonomy" id="433720"/>
    <lineage>
        <taxon>Eukaryota</taxon>
        <taxon>Metazoa</taxon>
        <taxon>Spiralia</taxon>
        <taxon>Gnathifera</taxon>
        <taxon>Rotifera</taxon>
        <taxon>Eurotatoria</taxon>
        <taxon>Bdelloidea</taxon>
        <taxon>Adinetida</taxon>
        <taxon>Adinetidae</taxon>
        <taxon>Adineta</taxon>
    </lineage>
</organism>
<dbReference type="PANTHER" id="PTHR23071">
    <property type="entry name" value="PHOSPHATIDYLINOSITOL GLYCAN"/>
    <property type="match status" value="1"/>
</dbReference>
<dbReference type="Proteomes" id="UP000663881">
    <property type="component" value="Unassembled WGS sequence"/>
</dbReference>
<evidence type="ECO:0000313" key="3">
    <source>
        <dbReference type="Proteomes" id="UP000663881"/>
    </source>
</evidence>
<dbReference type="EMBL" id="CAJOAY010028438">
    <property type="protein sequence ID" value="CAF4405813.1"/>
    <property type="molecule type" value="Genomic_DNA"/>
</dbReference>
<proteinExistence type="predicted"/>
<keyword evidence="1" id="KW-0812">Transmembrane</keyword>
<dbReference type="GO" id="GO:0006506">
    <property type="term" value="P:GPI anchor biosynthetic process"/>
    <property type="evidence" value="ECO:0007669"/>
    <property type="project" value="InterPro"/>
</dbReference>